<evidence type="ECO:0000313" key="3">
    <source>
        <dbReference type="EMBL" id="MFD2740061.1"/>
    </source>
</evidence>
<evidence type="ECO:0000259" key="1">
    <source>
        <dbReference type="Pfam" id="PF02625"/>
    </source>
</evidence>
<dbReference type="Pfam" id="PF13478">
    <property type="entry name" value="XdhC_C"/>
    <property type="match status" value="1"/>
</dbReference>
<dbReference type="PANTHER" id="PTHR30388:SF6">
    <property type="entry name" value="XANTHINE DEHYDROGENASE SUBUNIT A-RELATED"/>
    <property type="match status" value="1"/>
</dbReference>
<name>A0ABW5U4R8_9RHOB</name>
<dbReference type="InterPro" id="IPR014308">
    <property type="entry name" value="Xanthine_DH_XdhC"/>
</dbReference>
<gene>
    <name evidence="3" type="primary">xdhC</name>
    <name evidence="3" type="ORF">ACFSUD_10805</name>
</gene>
<protein>
    <submittedName>
        <fullName evidence="3">Xanthine dehydrogenase accessory protein XdhC</fullName>
    </submittedName>
</protein>
<sequence>MARREPLRDFLARHAEVIHVRITRVRGSSPRDEGAEMFVAADEMRGTIGGGQLEYMALDEARALLRSGHERGHMDVPLGPEIGQCCGGRVEIALQRMDSAAREAATRAAGAEEAARPHVYVLGAGHIGRELAHCFARLPVRPVLVDSRAEELRLCSAQVEMRHCALPEAEIDAAPPGSAFIVLSHDHALDFLLSAQALARGDAAYVGMIGSATKRAKFERFCRGEIDGVATQGLTCPIGAGQSGDKRPEVIAAFVAAEVMAALSRNEVTTPRGSSVSIR</sequence>
<dbReference type="InterPro" id="IPR052698">
    <property type="entry name" value="MoCofactor_Util/Proc"/>
</dbReference>
<evidence type="ECO:0000313" key="4">
    <source>
        <dbReference type="Proteomes" id="UP001597474"/>
    </source>
</evidence>
<feature type="domain" description="XdhC Rossmann" evidence="2">
    <location>
        <begin position="119"/>
        <end position="259"/>
    </location>
</feature>
<dbReference type="InterPro" id="IPR027051">
    <property type="entry name" value="XdhC_Rossmann_dom"/>
</dbReference>
<accession>A0ABW5U4R8</accession>
<evidence type="ECO:0000259" key="2">
    <source>
        <dbReference type="Pfam" id="PF13478"/>
    </source>
</evidence>
<dbReference type="EMBL" id="JBHUMP010000008">
    <property type="protein sequence ID" value="MFD2740061.1"/>
    <property type="molecule type" value="Genomic_DNA"/>
</dbReference>
<proteinExistence type="predicted"/>
<comment type="caution">
    <text evidence="3">The sequence shown here is derived from an EMBL/GenBank/DDBJ whole genome shotgun (WGS) entry which is preliminary data.</text>
</comment>
<dbReference type="RefSeq" id="WP_386374261.1">
    <property type="nucleotide sequence ID" value="NZ_JBHUMP010000008.1"/>
</dbReference>
<dbReference type="InterPro" id="IPR003777">
    <property type="entry name" value="XdhC_CoxI"/>
</dbReference>
<dbReference type="NCBIfam" id="TIGR02964">
    <property type="entry name" value="xanthine_xdhC"/>
    <property type="match status" value="1"/>
</dbReference>
<dbReference type="Pfam" id="PF02625">
    <property type="entry name" value="XdhC_CoxI"/>
    <property type="match status" value="1"/>
</dbReference>
<dbReference type="Gene3D" id="3.40.50.720">
    <property type="entry name" value="NAD(P)-binding Rossmann-like Domain"/>
    <property type="match status" value="1"/>
</dbReference>
<dbReference type="Proteomes" id="UP001597474">
    <property type="component" value="Unassembled WGS sequence"/>
</dbReference>
<dbReference type="PANTHER" id="PTHR30388">
    <property type="entry name" value="ALDEHYDE OXIDOREDUCTASE MOLYBDENUM COFACTOR ASSEMBLY PROTEIN"/>
    <property type="match status" value="1"/>
</dbReference>
<reference evidence="4" key="1">
    <citation type="journal article" date="2019" name="Int. J. Syst. Evol. Microbiol.">
        <title>The Global Catalogue of Microorganisms (GCM) 10K type strain sequencing project: providing services to taxonomists for standard genome sequencing and annotation.</title>
        <authorList>
            <consortium name="The Broad Institute Genomics Platform"/>
            <consortium name="The Broad Institute Genome Sequencing Center for Infectious Disease"/>
            <person name="Wu L."/>
            <person name="Ma J."/>
        </authorList>
    </citation>
    <scope>NUCLEOTIDE SEQUENCE [LARGE SCALE GENOMIC DNA]</scope>
    <source>
        <strain evidence="4">TISTR 2562</strain>
    </source>
</reference>
<keyword evidence="4" id="KW-1185">Reference proteome</keyword>
<feature type="domain" description="XdhC- CoxI" evidence="1">
    <location>
        <begin position="11"/>
        <end position="71"/>
    </location>
</feature>
<organism evidence="3 4">
    <name type="scientific">Sulfitobacter aestuarii</name>
    <dbReference type="NCBI Taxonomy" id="2161676"/>
    <lineage>
        <taxon>Bacteria</taxon>
        <taxon>Pseudomonadati</taxon>
        <taxon>Pseudomonadota</taxon>
        <taxon>Alphaproteobacteria</taxon>
        <taxon>Rhodobacterales</taxon>
        <taxon>Roseobacteraceae</taxon>
        <taxon>Sulfitobacter</taxon>
    </lineage>
</organism>